<reference evidence="3" key="1">
    <citation type="submission" date="2015-10" db="EMBL/GenBank/DDBJ databases">
        <authorList>
            <person name="Gilbert D.G."/>
        </authorList>
    </citation>
    <scope>NUCLEOTIDE SEQUENCE</scope>
</reference>
<protein>
    <submittedName>
        <fullName evidence="3">Dienelactone hydrolase family</fullName>
    </submittedName>
</protein>
<dbReference type="GO" id="GO:0016787">
    <property type="term" value="F:hydrolase activity"/>
    <property type="evidence" value="ECO:0007669"/>
    <property type="project" value="UniProtKB-KW"/>
</dbReference>
<dbReference type="SUPFAM" id="SSF53474">
    <property type="entry name" value="alpha/beta-Hydrolases"/>
    <property type="match status" value="1"/>
</dbReference>
<dbReference type="Pfam" id="PF01738">
    <property type="entry name" value="DLH"/>
    <property type="match status" value="1"/>
</dbReference>
<dbReference type="InterPro" id="IPR029058">
    <property type="entry name" value="AB_hydrolase_fold"/>
</dbReference>
<proteinExistence type="predicted"/>
<keyword evidence="3" id="KW-0378">Hydrolase</keyword>
<dbReference type="Gene3D" id="3.40.50.1820">
    <property type="entry name" value="alpha/beta hydrolase"/>
    <property type="match status" value="1"/>
</dbReference>
<name>A0A160TYR3_9ZZZZ</name>
<accession>A0A160TYR3</accession>
<organism evidence="3">
    <name type="scientific">hydrothermal vent metagenome</name>
    <dbReference type="NCBI Taxonomy" id="652676"/>
    <lineage>
        <taxon>unclassified sequences</taxon>
        <taxon>metagenomes</taxon>
        <taxon>ecological metagenomes</taxon>
    </lineage>
</organism>
<feature type="domain" description="Dienelactone hydrolase" evidence="1">
    <location>
        <begin position="98"/>
        <end position="306"/>
    </location>
</feature>
<dbReference type="InterPro" id="IPR057802">
    <property type="entry name" value="YqhI_dom"/>
</dbReference>
<dbReference type="AlphaFoldDB" id="A0A160TYR3"/>
<gene>
    <name evidence="3" type="ORF">MGWOODY_Hyp2001</name>
</gene>
<feature type="domain" description="YqhI" evidence="2">
    <location>
        <begin position="20"/>
        <end position="50"/>
    </location>
</feature>
<evidence type="ECO:0000313" key="3">
    <source>
        <dbReference type="EMBL" id="CUS56208.1"/>
    </source>
</evidence>
<dbReference type="PANTHER" id="PTHR46623">
    <property type="entry name" value="CARBOXYMETHYLENEBUTENOLIDASE-RELATED"/>
    <property type="match status" value="1"/>
</dbReference>
<dbReference type="PANTHER" id="PTHR46623:SF6">
    <property type="entry name" value="ALPHA_BETA-HYDROLASES SUPERFAMILY PROTEIN"/>
    <property type="match status" value="1"/>
</dbReference>
<evidence type="ECO:0000259" key="1">
    <source>
        <dbReference type="Pfam" id="PF01738"/>
    </source>
</evidence>
<dbReference type="InterPro" id="IPR002925">
    <property type="entry name" value="Dienelactn_hydro"/>
</dbReference>
<sequence>MHYVPDETAMEDIQMTTNSDPAEIPQEVYELYDAYCHGDMSRRAFFSGLSKYAVGGLTVSTLAACVMPDYAKQQTQPGDDGLYEEMLLYDSPNGAGKMEGYFVRPAGAEQALPGIVVIHENRGLNPHIKDVTRRAAQAGYVAFAPDALYPLGGYPGNDDDGRAMQAKRDRESMVQDFMAAAEFLRGHVAVNGKVGCVGFCFGGAVSNLMAVRQPWLSAAVPFYGGWPTVEEAADVKVPLQIHLAGLDERVNSGWPVYKAALDENRAEYEAYIYPGVNHGFHNDTTSRYDEEAAQLAWARTVEFFNLHLG</sequence>
<dbReference type="InterPro" id="IPR051049">
    <property type="entry name" value="Dienelactone_hydrolase-like"/>
</dbReference>
<dbReference type="Pfam" id="PF23678">
    <property type="entry name" value="YqhI"/>
    <property type="match status" value="1"/>
</dbReference>
<evidence type="ECO:0000259" key="2">
    <source>
        <dbReference type="Pfam" id="PF23678"/>
    </source>
</evidence>
<dbReference type="EMBL" id="CZQD01000019">
    <property type="protein sequence ID" value="CUS56208.1"/>
    <property type="molecule type" value="Genomic_DNA"/>
</dbReference>